<evidence type="ECO:0000256" key="6">
    <source>
        <dbReference type="RuleBase" id="RU362030"/>
    </source>
</evidence>
<keyword evidence="3 6" id="KW-0489">Methyltransferase</keyword>
<comment type="function">
    <text evidence="1 6">Exhibits S-adenosyl-L-methionine-dependent methyltransferase activity.</text>
</comment>
<reference evidence="7 8" key="1">
    <citation type="submission" date="2024-10" db="EMBL/GenBank/DDBJ databases">
        <title>The Natural Products Discovery Center: Release of the First 8490 Sequenced Strains for Exploring Actinobacteria Biosynthetic Diversity.</title>
        <authorList>
            <person name="Kalkreuter E."/>
            <person name="Kautsar S.A."/>
            <person name="Yang D."/>
            <person name="Bader C.D."/>
            <person name="Teijaro C.N."/>
            <person name="Fluegel L."/>
            <person name="Davis C.M."/>
            <person name="Simpson J.R."/>
            <person name="Lauterbach L."/>
            <person name="Steele A.D."/>
            <person name="Gui C."/>
            <person name="Meng S."/>
            <person name="Li G."/>
            <person name="Viehrig K."/>
            <person name="Ye F."/>
            <person name="Su P."/>
            <person name="Kiefer A.F."/>
            <person name="Nichols A."/>
            <person name="Cepeda A.J."/>
            <person name="Yan W."/>
            <person name="Fan B."/>
            <person name="Jiang Y."/>
            <person name="Adhikari A."/>
            <person name="Zheng C.-J."/>
            <person name="Schuster L."/>
            <person name="Cowan T.M."/>
            <person name="Smanski M.J."/>
            <person name="Chevrette M.G."/>
            <person name="De Carvalho L.P.S."/>
            <person name="Shen B."/>
        </authorList>
    </citation>
    <scope>NUCLEOTIDE SEQUENCE [LARGE SCALE GENOMIC DNA]</scope>
    <source>
        <strain evidence="7 8">NPDC004045</strain>
    </source>
</reference>
<dbReference type="InterPro" id="IPR011610">
    <property type="entry name" value="SAM_mthyl_Trfase_ML2640-like"/>
</dbReference>
<comment type="caution">
    <text evidence="7">The sequence shown here is derived from an EMBL/GenBank/DDBJ whole genome shotgun (WGS) entry which is preliminary data.</text>
</comment>
<organism evidence="7 8">
    <name type="scientific">Nocardia thailandica</name>
    <dbReference type="NCBI Taxonomy" id="257275"/>
    <lineage>
        <taxon>Bacteria</taxon>
        <taxon>Bacillati</taxon>
        <taxon>Actinomycetota</taxon>
        <taxon>Actinomycetes</taxon>
        <taxon>Mycobacteriales</taxon>
        <taxon>Nocardiaceae</taxon>
        <taxon>Nocardia</taxon>
    </lineage>
</organism>
<dbReference type="Gene3D" id="3.40.50.150">
    <property type="entry name" value="Vaccinia Virus protein VP39"/>
    <property type="match status" value="1"/>
</dbReference>
<keyword evidence="8" id="KW-1185">Reference proteome</keyword>
<evidence type="ECO:0000256" key="5">
    <source>
        <dbReference type="ARBA" id="ARBA00022691"/>
    </source>
</evidence>
<accession>A0ABW6PRB4</accession>
<dbReference type="SUPFAM" id="SSF53335">
    <property type="entry name" value="S-adenosyl-L-methionine-dependent methyltransferases"/>
    <property type="match status" value="1"/>
</dbReference>
<evidence type="ECO:0000256" key="3">
    <source>
        <dbReference type="ARBA" id="ARBA00022603"/>
    </source>
</evidence>
<evidence type="ECO:0000313" key="7">
    <source>
        <dbReference type="EMBL" id="MFF0544959.1"/>
    </source>
</evidence>
<dbReference type="PANTHER" id="PTHR43619:SF2">
    <property type="entry name" value="S-ADENOSYL-L-METHIONINE-DEPENDENT METHYLTRANSFERASES SUPERFAMILY PROTEIN"/>
    <property type="match status" value="1"/>
</dbReference>
<evidence type="ECO:0000256" key="2">
    <source>
        <dbReference type="ARBA" id="ARBA00008138"/>
    </source>
</evidence>
<evidence type="ECO:0000256" key="1">
    <source>
        <dbReference type="ARBA" id="ARBA00003907"/>
    </source>
</evidence>
<dbReference type="GO" id="GO:0032259">
    <property type="term" value="P:methylation"/>
    <property type="evidence" value="ECO:0007669"/>
    <property type="project" value="UniProtKB-KW"/>
</dbReference>
<dbReference type="Pfam" id="PF04072">
    <property type="entry name" value="LCM"/>
    <property type="match status" value="1"/>
</dbReference>
<dbReference type="InterPro" id="IPR007213">
    <property type="entry name" value="Ppm1/Ppm2/Tcmp"/>
</dbReference>
<keyword evidence="5 6" id="KW-0949">S-adenosyl-L-methionine</keyword>
<dbReference type="Proteomes" id="UP001601444">
    <property type="component" value="Unassembled WGS sequence"/>
</dbReference>
<keyword evidence="4 7" id="KW-0808">Transferase</keyword>
<sequence length="301" mass="32611">MRTDDDSWDIESSVGATALGVAAMRAAESRRPDALFHDPYAEVLVSAVGSPSWTRIVRGEVPDLDEAALAALGPIISALIARTCYLDDYVREAAADGIRQIVVPAAGLDARAYRIDWPSGTTVFELDLPKVLEFKNRALAGVTPSARRRAIAVDLRHDWPAALRDNGFDHDRPTAWLVEGLLRYLPADAQDRLFTDMVTLSAPGSRVAVYRSTGAAPDAAAQQDARDAGVDVTVDVGALWYSDEGRSDPIDWFTTRGWTVTRADPAEVLLARGRAVPADAAARLKTHYLFTARRPGGDSTR</sequence>
<dbReference type="EC" id="2.1.1.-" evidence="6"/>
<evidence type="ECO:0000256" key="4">
    <source>
        <dbReference type="ARBA" id="ARBA00022679"/>
    </source>
</evidence>
<protein>
    <recommendedName>
        <fullName evidence="6">S-adenosyl-L-methionine-dependent methyltransferase</fullName>
        <ecNumber evidence="6">2.1.1.-</ecNumber>
    </recommendedName>
</protein>
<dbReference type="InterPro" id="IPR029063">
    <property type="entry name" value="SAM-dependent_MTases_sf"/>
</dbReference>
<dbReference type="EMBL" id="JBIAMX010000011">
    <property type="protein sequence ID" value="MFF0544959.1"/>
    <property type="molecule type" value="Genomic_DNA"/>
</dbReference>
<proteinExistence type="inferred from homology"/>
<dbReference type="NCBIfam" id="TIGR00027">
    <property type="entry name" value="mthyl_TIGR00027"/>
    <property type="match status" value="1"/>
</dbReference>
<dbReference type="GO" id="GO:0008168">
    <property type="term" value="F:methyltransferase activity"/>
    <property type="evidence" value="ECO:0007669"/>
    <property type="project" value="UniProtKB-KW"/>
</dbReference>
<comment type="similarity">
    <text evidence="2 6">Belongs to the UPF0677 family.</text>
</comment>
<dbReference type="PANTHER" id="PTHR43619">
    <property type="entry name" value="S-ADENOSYL-L-METHIONINE-DEPENDENT METHYLTRANSFERASE YKTD-RELATED"/>
    <property type="match status" value="1"/>
</dbReference>
<evidence type="ECO:0000313" key="8">
    <source>
        <dbReference type="Proteomes" id="UP001601444"/>
    </source>
</evidence>
<dbReference type="RefSeq" id="WP_387701451.1">
    <property type="nucleotide sequence ID" value="NZ_JBIAMX010000011.1"/>
</dbReference>
<name>A0ABW6PRB4_9NOCA</name>
<gene>
    <name evidence="7" type="ORF">ACFYTF_19190</name>
</gene>